<protein>
    <submittedName>
        <fullName evidence="2">Uncharacterized protein</fullName>
    </submittedName>
</protein>
<reference evidence="2 3" key="1">
    <citation type="journal article" date="2022" name="Front. Microbiol.">
        <title>High genomic differentiation and limited gene flow indicate recent cryptic speciation within the genus Laspinema (cyanobacteria).</title>
        <authorList>
            <person name="Stanojkovic A."/>
            <person name="Skoupy S."/>
            <person name="Skaloud P."/>
            <person name="Dvorak P."/>
        </authorList>
    </citation>
    <scope>NUCLEOTIDE SEQUENCE [LARGE SCALE GENOMIC DNA]</scope>
    <source>
        <strain evidence="2 3">D3b</strain>
    </source>
</reference>
<gene>
    <name evidence="2" type="ORF">NG792_00865</name>
</gene>
<accession>A0ABT2N0S2</accession>
<evidence type="ECO:0000256" key="1">
    <source>
        <dbReference type="SAM" id="MobiDB-lite"/>
    </source>
</evidence>
<organism evidence="2 3">
    <name type="scientific">Laspinema olomoucense D3b</name>
    <dbReference type="NCBI Taxonomy" id="2953688"/>
    <lineage>
        <taxon>Bacteria</taxon>
        <taxon>Bacillati</taxon>
        <taxon>Cyanobacteriota</taxon>
        <taxon>Cyanophyceae</taxon>
        <taxon>Oscillatoriophycideae</taxon>
        <taxon>Oscillatoriales</taxon>
        <taxon>Laspinemataceae</taxon>
        <taxon>Laspinema</taxon>
        <taxon>Laspinema olomoucense</taxon>
    </lineage>
</organism>
<dbReference type="EMBL" id="JAMXFA010000001">
    <property type="protein sequence ID" value="MCT7976270.1"/>
    <property type="molecule type" value="Genomic_DNA"/>
</dbReference>
<comment type="caution">
    <text evidence="2">The sequence shown here is derived from an EMBL/GenBank/DDBJ whole genome shotgun (WGS) entry which is preliminary data.</text>
</comment>
<sequence>MAKPYHAIAGLGFYRKVILGNGLPEEEETPSGVSSSSAYLPFKLTHRTP</sequence>
<dbReference type="RefSeq" id="WP_261234145.1">
    <property type="nucleotide sequence ID" value="NZ_JAMXFA010000001.1"/>
</dbReference>
<evidence type="ECO:0000313" key="2">
    <source>
        <dbReference type="EMBL" id="MCT7976270.1"/>
    </source>
</evidence>
<feature type="region of interest" description="Disordered" evidence="1">
    <location>
        <begin position="24"/>
        <end position="49"/>
    </location>
</feature>
<proteinExistence type="predicted"/>
<keyword evidence="3" id="KW-1185">Reference proteome</keyword>
<evidence type="ECO:0000313" key="3">
    <source>
        <dbReference type="Proteomes" id="UP001525961"/>
    </source>
</evidence>
<dbReference type="Proteomes" id="UP001525961">
    <property type="component" value="Unassembled WGS sequence"/>
</dbReference>
<name>A0ABT2N0S2_9CYAN</name>